<dbReference type="AlphaFoldDB" id="A0A5C6BG86"/>
<keyword evidence="1" id="KW-1133">Transmembrane helix</keyword>
<proteinExistence type="predicted"/>
<evidence type="ECO:0000313" key="2">
    <source>
        <dbReference type="EMBL" id="TWU10647.1"/>
    </source>
</evidence>
<feature type="transmembrane region" description="Helical" evidence="1">
    <location>
        <begin position="6"/>
        <end position="24"/>
    </location>
</feature>
<keyword evidence="1" id="KW-0472">Membrane</keyword>
<dbReference type="EMBL" id="SJPU01000003">
    <property type="protein sequence ID" value="TWU10647.1"/>
    <property type="molecule type" value="Genomic_DNA"/>
</dbReference>
<dbReference type="RefSeq" id="WP_146409058.1">
    <property type="nucleotide sequence ID" value="NZ_SJPU01000003.1"/>
</dbReference>
<reference evidence="2 3" key="1">
    <citation type="journal article" date="2020" name="Antonie Van Leeuwenhoek">
        <title>Rhodopirellula heiligendammensis sp. nov., Rhodopirellula pilleata sp. nov., and Rhodopirellula solitaria sp. nov. isolated from natural or artificial marine surfaces in Northern Germany and California, USA, and emended description of the genus Rhodopirellula.</title>
        <authorList>
            <person name="Kallscheuer N."/>
            <person name="Wiegand S."/>
            <person name="Jogler M."/>
            <person name="Boedeker C."/>
            <person name="Peeters S.H."/>
            <person name="Rast P."/>
            <person name="Heuer A."/>
            <person name="Jetten M.S.M."/>
            <person name="Rohde M."/>
            <person name="Jogler C."/>
        </authorList>
    </citation>
    <scope>NUCLEOTIDE SEQUENCE [LARGE SCALE GENOMIC DNA]</scope>
    <source>
        <strain evidence="2 3">Poly21</strain>
    </source>
</reference>
<keyword evidence="3" id="KW-1185">Reference proteome</keyword>
<dbReference type="OrthoDB" id="274319at2"/>
<gene>
    <name evidence="2" type="ORF">Poly21_45530</name>
</gene>
<dbReference type="SUPFAM" id="SSF52266">
    <property type="entry name" value="SGNH hydrolase"/>
    <property type="match status" value="1"/>
</dbReference>
<evidence type="ECO:0000256" key="1">
    <source>
        <dbReference type="SAM" id="Phobius"/>
    </source>
</evidence>
<name>A0A5C6BG86_9BACT</name>
<dbReference type="GO" id="GO:0016788">
    <property type="term" value="F:hydrolase activity, acting on ester bonds"/>
    <property type="evidence" value="ECO:0007669"/>
    <property type="project" value="UniProtKB-ARBA"/>
</dbReference>
<evidence type="ECO:0000313" key="3">
    <source>
        <dbReference type="Proteomes" id="UP000319908"/>
    </source>
</evidence>
<accession>A0A5C6BG86</accession>
<dbReference type="Gene3D" id="3.40.50.1110">
    <property type="entry name" value="SGNH hydrolase"/>
    <property type="match status" value="1"/>
</dbReference>
<keyword evidence="1" id="KW-0812">Transmembrane</keyword>
<evidence type="ECO:0008006" key="4">
    <source>
        <dbReference type="Google" id="ProtNLM"/>
    </source>
</evidence>
<organism evidence="2 3">
    <name type="scientific">Allorhodopirellula heiligendammensis</name>
    <dbReference type="NCBI Taxonomy" id="2714739"/>
    <lineage>
        <taxon>Bacteria</taxon>
        <taxon>Pseudomonadati</taxon>
        <taxon>Planctomycetota</taxon>
        <taxon>Planctomycetia</taxon>
        <taxon>Pirellulales</taxon>
        <taxon>Pirellulaceae</taxon>
        <taxon>Allorhodopirellula</taxon>
    </lineage>
</organism>
<comment type="caution">
    <text evidence="2">The sequence shown here is derived from an EMBL/GenBank/DDBJ whole genome shotgun (WGS) entry which is preliminary data.</text>
</comment>
<dbReference type="InterPro" id="IPR036514">
    <property type="entry name" value="SGNH_hydro_sf"/>
</dbReference>
<protein>
    <recommendedName>
        <fullName evidence="4">SGNH hydrolase-type esterase domain-containing protein</fullName>
    </recommendedName>
</protein>
<dbReference type="Proteomes" id="UP000319908">
    <property type="component" value="Unassembled WGS sequence"/>
</dbReference>
<sequence length="333" mass="36380">MIRRWIIGSLIGTMLVWVTSPLFVRSYHSKVYDPVCQNWVYPAGTTYRWRSEGYATTAMGPHGMPGRETVPRQSTNPVIALWGDSQAEGVCVPDDDKLWRVLQARLSAGGANPVEVLPLAHSGENAANWTRGFSESEQQLGVTAHILLICELDDLMPLAHPVANATPQGLSVRGDRMLDAAPDFVIDALRALILQRDSLALRRLRFGVGPIESAPQRPSDQPPRNQHIPAAAIATRLARSTTRPITMLYAPRVPRIVGGEILGEDPQNAAFEPLALEMSRHGVHVVDCRDELKRSVDHGVFPHGFQNGVIGNGHLNAAGYRAIANAAQLAEVR</sequence>